<keyword evidence="2" id="KW-0378">Hydrolase</keyword>
<reference evidence="2 3" key="1">
    <citation type="submission" date="2018-03" db="EMBL/GenBank/DDBJ databases">
        <title>Genomic Encyclopedia of Archaeal and Bacterial Type Strains, Phase II (KMG-II): from individual species to whole genera.</title>
        <authorList>
            <person name="Goeker M."/>
        </authorList>
    </citation>
    <scope>NUCLEOTIDE SEQUENCE [LARGE SCALE GENOMIC DNA]</scope>
    <source>
        <strain evidence="2 3">DSM 100346</strain>
    </source>
</reference>
<evidence type="ECO:0000313" key="2">
    <source>
        <dbReference type="EMBL" id="PWJ55538.1"/>
    </source>
</evidence>
<dbReference type="PANTHER" id="PTHR46825">
    <property type="entry name" value="D-ALANYL-D-ALANINE-CARBOXYPEPTIDASE/ENDOPEPTIDASE AMPH"/>
    <property type="match status" value="1"/>
</dbReference>
<comment type="caution">
    <text evidence="2">The sequence shown here is derived from an EMBL/GenBank/DDBJ whole genome shotgun (WGS) entry which is preliminary data.</text>
</comment>
<name>A0A316AE36_9BACT</name>
<dbReference type="AlphaFoldDB" id="A0A316AE36"/>
<dbReference type="Pfam" id="PF00144">
    <property type="entry name" value="Beta-lactamase"/>
    <property type="match status" value="1"/>
</dbReference>
<dbReference type="EMBL" id="QGDT01000013">
    <property type="protein sequence ID" value="PWJ55538.1"/>
    <property type="molecule type" value="Genomic_DNA"/>
</dbReference>
<evidence type="ECO:0000313" key="3">
    <source>
        <dbReference type="Proteomes" id="UP000245880"/>
    </source>
</evidence>
<dbReference type="PANTHER" id="PTHR46825:SF7">
    <property type="entry name" value="D-ALANYL-D-ALANINE CARBOXYPEPTIDASE"/>
    <property type="match status" value="1"/>
</dbReference>
<dbReference type="SUPFAM" id="SSF56601">
    <property type="entry name" value="beta-lactamase/transpeptidase-like"/>
    <property type="match status" value="1"/>
</dbReference>
<evidence type="ECO:0000259" key="1">
    <source>
        <dbReference type="Pfam" id="PF00144"/>
    </source>
</evidence>
<dbReference type="Proteomes" id="UP000245880">
    <property type="component" value="Unassembled WGS sequence"/>
</dbReference>
<dbReference type="Gene3D" id="3.40.710.10">
    <property type="entry name" value="DD-peptidase/beta-lactamase superfamily"/>
    <property type="match status" value="1"/>
</dbReference>
<accession>A0A316AE36</accession>
<keyword evidence="2" id="KW-0645">Protease</keyword>
<dbReference type="InterPro" id="IPR012338">
    <property type="entry name" value="Beta-lactam/transpept-like"/>
</dbReference>
<keyword evidence="3" id="KW-1185">Reference proteome</keyword>
<dbReference type="GO" id="GO:0004180">
    <property type="term" value="F:carboxypeptidase activity"/>
    <property type="evidence" value="ECO:0007669"/>
    <property type="project" value="UniProtKB-KW"/>
</dbReference>
<protein>
    <submittedName>
        <fullName evidence="2">D-alanyl-D-alanine carboxypeptidase</fullName>
    </submittedName>
</protein>
<dbReference type="InterPro" id="IPR050491">
    <property type="entry name" value="AmpC-like"/>
</dbReference>
<organism evidence="2 3">
    <name type="scientific">Dyadobacter jejuensis</name>
    <dbReference type="NCBI Taxonomy" id="1082580"/>
    <lineage>
        <taxon>Bacteria</taxon>
        <taxon>Pseudomonadati</taxon>
        <taxon>Bacteroidota</taxon>
        <taxon>Cytophagia</taxon>
        <taxon>Cytophagales</taxon>
        <taxon>Spirosomataceae</taxon>
        <taxon>Dyadobacter</taxon>
    </lineage>
</organism>
<dbReference type="InterPro" id="IPR001466">
    <property type="entry name" value="Beta-lactam-related"/>
</dbReference>
<sequence length="393" mass="43467">MRYNMKKGLLKTGIVISIVLCFSCTKIDYLVPTQACEKGIPNHPNASRYQKLADALLSQGVVGASLTILSPEGIWSAGIGMADLQNKVSMTPCHTLRIGSVSKIFCATAILKLHDEGKLNINDKASKYLPQEFTKGIANADQATIKQLLNHTSGIVEYSTISNILQILNLSIVKHSAEENLRSIFGKKANFNVGKKDEYSNSNFLLLSLIIKAVGKMEAYEYITKNLLLPNGITDVYASTIIPTSLSRAYYDNYDNGIMMDRTEIENNAVGGSDMLDGGMIANSYDLALFHEKLMTGKILSENFMAELYSFNPVTQDLGDELSHLKGYSLGLMKLETNYGIAIGHYGTVQSFNGMVYYFPQQQVTMALIRNADSAKIKKFAESKEIFDFLFEE</sequence>
<keyword evidence="2" id="KW-0121">Carboxypeptidase</keyword>
<proteinExistence type="predicted"/>
<feature type="domain" description="Beta-lactamase-related" evidence="1">
    <location>
        <begin position="54"/>
        <end position="373"/>
    </location>
</feature>
<gene>
    <name evidence="2" type="ORF">CLV98_11314</name>
</gene>
<dbReference type="RefSeq" id="WP_109676961.1">
    <property type="nucleotide sequence ID" value="NZ_QGDT01000013.1"/>
</dbReference>